<dbReference type="GO" id="GO:0008289">
    <property type="term" value="F:lipid binding"/>
    <property type="evidence" value="ECO:0007669"/>
    <property type="project" value="UniProtKB-KW"/>
</dbReference>
<dbReference type="GO" id="GO:0005777">
    <property type="term" value="C:peroxisome"/>
    <property type="evidence" value="ECO:0007669"/>
    <property type="project" value="UniProtKB-SubCell"/>
</dbReference>
<dbReference type="InterPro" id="IPR020615">
    <property type="entry name" value="Thiolase_acyl_enz_int_AS"/>
</dbReference>
<dbReference type="InterPro" id="IPR020613">
    <property type="entry name" value="Thiolase_CS"/>
</dbReference>
<dbReference type="InterPro" id="IPR020616">
    <property type="entry name" value="Thiolase_N"/>
</dbReference>
<comment type="subcellular location">
    <subcellularLocation>
        <location evidence="1">Peroxisome</location>
    </subcellularLocation>
</comment>
<proteinExistence type="predicted"/>
<dbReference type="PROSITE" id="PS00737">
    <property type="entry name" value="THIOLASE_2"/>
    <property type="match status" value="1"/>
</dbReference>
<dbReference type="OrthoDB" id="542135at2759"/>
<dbReference type="SUPFAM" id="SSF53901">
    <property type="entry name" value="Thiolase-like"/>
    <property type="match status" value="2"/>
</dbReference>
<feature type="domain" description="Thiolase N-terminal" evidence="9">
    <location>
        <begin position="6"/>
        <end position="230"/>
    </location>
</feature>
<dbReference type="AlphaFoldDB" id="A0A9J6CGZ9"/>
<evidence type="ECO:0000256" key="4">
    <source>
        <dbReference type="ARBA" id="ARBA00022679"/>
    </source>
</evidence>
<evidence type="ECO:0000256" key="5">
    <source>
        <dbReference type="ARBA" id="ARBA00023055"/>
    </source>
</evidence>
<keyword evidence="6" id="KW-0446">Lipid-binding</keyword>
<dbReference type="Pfam" id="PF00108">
    <property type="entry name" value="Thiolase_N"/>
    <property type="match status" value="1"/>
</dbReference>
<dbReference type="GO" id="GO:0016747">
    <property type="term" value="F:acyltransferase activity, transferring groups other than amino-acyl groups"/>
    <property type="evidence" value="ECO:0007669"/>
    <property type="project" value="InterPro"/>
</dbReference>
<reference evidence="11" key="1">
    <citation type="submission" date="2021-03" db="EMBL/GenBank/DDBJ databases">
        <title>Chromosome level genome of the anhydrobiotic midge Polypedilum vanderplanki.</title>
        <authorList>
            <person name="Yoshida Y."/>
            <person name="Kikawada T."/>
            <person name="Gusev O."/>
        </authorList>
    </citation>
    <scope>NUCLEOTIDE SEQUENCE</scope>
    <source>
        <strain evidence="11">NIAS01</strain>
        <tissue evidence="11">Whole body or cell culture</tissue>
    </source>
</reference>
<organism evidence="11 12">
    <name type="scientific">Polypedilum vanderplanki</name>
    <name type="common">Sleeping chironomid midge</name>
    <dbReference type="NCBI Taxonomy" id="319348"/>
    <lineage>
        <taxon>Eukaryota</taxon>
        <taxon>Metazoa</taxon>
        <taxon>Ecdysozoa</taxon>
        <taxon>Arthropoda</taxon>
        <taxon>Hexapoda</taxon>
        <taxon>Insecta</taxon>
        <taxon>Pterygota</taxon>
        <taxon>Neoptera</taxon>
        <taxon>Endopterygota</taxon>
        <taxon>Diptera</taxon>
        <taxon>Nematocera</taxon>
        <taxon>Chironomoidea</taxon>
        <taxon>Chironomidae</taxon>
        <taxon>Chironominae</taxon>
        <taxon>Polypedilum</taxon>
        <taxon>Polypedilum</taxon>
    </lineage>
</organism>
<evidence type="ECO:0000259" key="10">
    <source>
        <dbReference type="Pfam" id="PF22691"/>
    </source>
</evidence>
<evidence type="ECO:0000256" key="1">
    <source>
        <dbReference type="ARBA" id="ARBA00004275"/>
    </source>
</evidence>
<keyword evidence="12" id="KW-1185">Reference proteome</keyword>
<evidence type="ECO:0000256" key="2">
    <source>
        <dbReference type="ARBA" id="ARBA00012352"/>
    </source>
</evidence>
<evidence type="ECO:0000256" key="6">
    <source>
        <dbReference type="ARBA" id="ARBA00023121"/>
    </source>
</evidence>
<dbReference type="NCBIfam" id="NF006102">
    <property type="entry name" value="PRK08256.1"/>
    <property type="match status" value="1"/>
</dbReference>
<evidence type="ECO:0000256" key="8">
    <source>
        <dbReference type="ARBA" id="ARBA00032316"/>
    </source>
</evidence>
<dbReference type="FunFam" id="3.40.47.10:FF:000016">
    <property type="entry name" value="Non-specific lipid-transfer protein"/>
    <property type="match status" value="1"/>
</dbReference>
<dbReference type="PIRSF" id="PIRSF000429">
    <property type="entry name" value="Ac-CoA_Ac_transf"/>
    <property type="match status" value="1"/>
</dbReference>
<dbReference type="PANTHER" id="PTHR42870">
    <property type="entry name" value="ACETYL-COA C-ACETYLTRANSFERASE"/>
    <property type="match status" value="1"/>
</dbReference>
<gene>
    <name evidence="11" type="ORF">PVAND_010611</name>
</gene>
<name>A0A9J6CGZ9_POLVA</name>
<dbReference type="InterPro" id="IPR016039">
    <property type="entry name" value="Thiolase-like"/>
</dbReference>
<dbReference type="GO" id="GO:0006869">
    <property type="term" value="P:lipid transport"/>
    <property type="evidence" value="ECO:0007669"/>
    <property type="project" value="UniProtKB-KW"/>
</dbReference>
<dbReference type="Gene3D" id="3.40.47.10">
    <property type="match status" value="1"/>
</dbReference>
<dbReference type="Proteomes" id="UP001107558">
    <property type="component" value="Chromosome 1"/>
</dbReference>
<dbReference type="InterPro" id="IPR002155">
    <property type="entry name" value="Thiolase"/>
</dbReference>
<evidence type="ECO:0000313" key="11">
    <source>
        <dbReference type="EMBL" id="KAG5681151.1"/>
    </source>
</evidence>
<evidence type="ECO:0000313" key="12">
    <source>
        <dbReference type="Proteomes" id="UP001107558"/>
    </source>
</evidence>
<accession>A0A9J6CGZ9</accession>
<evidence type="ECO:0000256" key="3">
    <source>
        <dbReference type="ARBA" id="ARBA00022448"/>
    </source>
</evidence>
<dbReference type="EC" id="2.3.1.176" evidence="2"/>
<protein>
    <recommendedName>
        <fullName evidence="2">propanoyl-CoA C-acyltransferase</fullName>
        <ecNumber evidence="2">2.3.1.176</ecNumber>
    </recommendedName>
    <alternativeName>
        <fullName evidence="8">Propanoyl-CoA C-acyltransferase</fullName>
    </alternativeName>
</protein>
<keyword evidence="5" id="KW-0445">Lipid transport</keyword>
<dbReference type="PANTHER" id="PTHR42870:SF1">
    <property type="entry name" value="NON-SPECIFIC LIPID-TRANSFER PROTEIN-LIKE 2"/>
    <property type="match status" value="1"/>
</dbReference>
<keyword evidence="4" id="KW-0808">Transferase</keyword>
<dbReference type="Pfam" id="PF22691">
    <property type="entry name" value="Thiolase_C_1"/>
    <property type="match status" value="1"/>
</dbReference>
<comment type="caution">
    <text evidence="11">The sequence shown here is derived from an EMBL/GenBank/DDBJ whole genome shotgun (WGS) entry which is preliminary data.</text>
</comment>
<dbReference type="EMBL" id="JADBJN010000001">
    <property type="protein sequence ID" value="KAG5681151.1"/>
    <property type="molecule type" value="Genomic_DNA"/>
</dbReference>
<dbReference type="InterPro" id="IPR055140">
    <property type="entry name" value="Thiolase_C_2"/>
</dbReference>
<keyword evidence="7" id="KW-0576">Peroxisome</keyword>
<sequence>MLKRRVFVIGCGMTKFEKPGRRENFDYPDMAKEAVTKALKDAKIDYKEIKQAIVGFCYGESTSGQRALYQMGMTGIPIYNVNNNCSTGSTALYMAKQLVEGGHNDCVLALGFEKMERGSLGVKWTDRTFPLDKHQAINSELYGDSKGPRAPILFGNAGEEHMRKYGSKPEHFAKIAYKNHKHSVNNPYSQFRDEYTMEQIMSSPVIHRVLTKLQCCPTSDGSACCIVANEDFVRPHKLEPQAVEILAMEMCTDLESTFSEKSSIKLVGYDMAKKAAEKVFAQTNYKPQDVDVVELHDCFSANELITYEALGLCPEGKAHELIDRNDNTYGGKYVINPSGGLISKGHPLGATGLAQCSELCWQLRGEADKRQVKNCKLALQHNLGLGGAVVIGLYKLGFPESKMQSKL</sequence>
<evidence type="ECO:0000256" key="7">
    <source>
        <dbReference type="ARBA" id="ARBA00023140"/>
    </source>
</evidence>
<keyword evidence="3" id="KW-0813">Transport</keyword>
<feature type="domain" description="Thiolase C-terminal" evidence="10">
    <location>
        <begin position="267"/>
        <end position="384"/>
    </location>
</feature>
<dbReference type="CDD" id="cd00829">
    <property type="entry name" value="SCP-x_thiolase"/>
    <property type="match status" value="1"/>
</dbReference>
<dbReference type="PROSITE" id="PS00098">
    <property type="entry name" value="THIOLASE_1"/>
    <property type="match status" value="1"/>
</dbReference>
<evidence type="ECO:0000259" key="9">
    <source>
        <dbReference type="Pfam" id="PF00108"/>
    </source>
</evidence>